<keyword evidence="5 6" id="KW-0472">Membrane</keyword>
<dbReference type="InterPro" id="IPR000425">
    <property type="entry name" value="MIP"/>
</dbReference>
<dbReference type="EMBL" id="MN739580">
    <property type="protein sequence ID" value="QHT14188.1"/>
    <property type="molecule type" value="Genomic_DNA"/>
</dbReference>
<organism evidence="7">
    <name type="scientific">viral metagenome</name>
    <dbReference type="NCBI Taxonomy" id="1070528"/>
    <lineage>
        <taxon>unclassified sequences</taxon>
        <taxon>metagenomes</taxon>
        <taxon>organismal metagenomes</taxon>
    </lineage>
</organism>
<dbReference type="InterPro" id="IPR023271">
    <property type="entry name" value="Aquaporin-like"/>
</dbReference>
<proteinExistence type="inferred from homology"/>
<evidence type="ECO:0000256" key="1">
    <source>
        <dbReference type="ARBA" id="ARBA00004141"/>
    </source>
</evidence>
<reference evidence="7" key="1">
    <citation type="journal article" date="2020" name="Nature">
        <title>Giant virus diversity and host interactions through global metagenomics.</title>
        <authorList>
            <person name="Schulz F."/>
            <person name="Roux S."/>
            <person name="Paez-Espino D."/>
            <person name="Jungbluth S."/>
            <person name="Walsh D.A."/>
            <person name="Denef V.J."/>
            <person name="McMahon K.D."/>
            <person name="Konstantinidis K.T."/>
            <person name="Eloe-Fadrosh E.A."/>
            <person name="Kyrpides N.C."/>
            <person name="Woyke T."/>
        </authorList>
    </citation>
    <scope>NUCLEOTIDE SEQUENCE</scope>
    <source>
        <strain evidence="7">GVMAG-M-3300023174-137</strain>
    </source>
</reference>
<dbReference type="PANTHER" id="PTHR19139:SF199">
    <property type="entry name" value="MIP17260P"/>
    <property type="match status" value="1"/>
</dbReference>
<keyword evidence="3 6" id="KW-0812">Transmembrane</keyword>
<dbReference type="AlphaFoldDB" id="A0A6C0DBD3"/>
<dbReference type="PANTHER" id="PTHR19139">
    <property type="entry name" value="AQUAPORIN TRANSPORTER"/>
    <property type="match status" value="1"/>
</dbReference>
<evidence type="ECO:0000313" key="7">
    <source>
        <dbReference type="EMBL" id="QHT14188.1"/>
    </source>
</evidence>
<keyword evidence="4 6" id="KW-1133">Transmembrane helix</keyword>
<dbReference type="Pfam" id="PF00230">
    <property type="entry name" value="MIP"/>
    <property type="match status" value="1"/>
</dbReference>
<comment type="similarity">
    <text evidence="2">Belongs to the MIP/aquaporin (TC 1.A.8) family.</text>
</comment>
<feature type="transmembrane region" description="Helical" evidence="6">
    <location>
        <begin position="68"/>
        <end position="86"/>
    </location>
</feature>
<name>A0A6C0DBD3_9ZZZZ</name>
<evidence type="ECO:0000256" key="3">
    <source>
        <dbReference type="ARBA" id="ARBA00022692"/>
    </source>
</evidence>
<dbReference type="Gene3D" id="1.20.1080.10">
    <property type="entry name" value="Glycerol uptake facilitator protein"/>
    <property type="match status" value="1"/>
</dbReference>
<dbReference type="SUPFAM" id="SSF81338">
    <property type="entry name" value="Aquaporin-like"/>
    <property type="match status" value="1"/>
</dbReference>
<evidence type="ECO:0000256" key="4">
    <source>
        <dbReference type="ARBA" id="ARBA00022989"/>
    </source>
</evidence>
<protein>
    <recommendedName>
        <fullName evidence="8">Major intrinsic protein</fullName>
    </recommendedName>
</protein>
<accession>A0A6C0DBD3</accession>
<comment type="subcellular location">
    <subcellularLocation>
        <location evidence="1">Membrane</location>
        <topology evidence="1">Multi-pass membrane protein</topology>
    </subcellularLocation>
</comment>
<feature type="transmembrane region" description="Helical" evidence="6">
    <location>
        <begin position="12"/>
        <end position="41"/>
    </location>
</feature>
<evidence type="ECO:0000256" key="5">
    <source>
        <dbReference type="ARBA" id="ARBA00023136"/>
    </source>
</evidence>
<sequence length="91" mass="9711">MKVDAYIGEYLGTLALVLSILVFNGNALYITAAFGAIIYTLGKLSGGHINPAVSAAMVLKGQLGWNQLAFYVFAQVSGALTSVYLYKLYAK</sequence>
<dbReference type="GO" id="GO:0015250">
    <property type="term" value="F:water channel activity"/>
    <property type="evidence" value="ECO:0007669"/>
    <property type="project" value="TreeGrafter"/>
</dbReference>
<evidence type="ECO:0000256" key="2">
    <source>
        <dbReference type="ARBA" id="ARBA00006175"/>
    </source>
</evidence>
<dbReference type="InterPro" id="IPR034294">
    <property type="entry name" value="Aquaporin_transptr"/>
</dbReference>
<evidence type="ECO:0008006" key="8">
    <source>
        <dbReference type="Google" id="ProtNLM"/>
    </source>
</evidence>
<dbReference type="GO" id="GO:0005886">
    <property type="term" value="C:plasma membrane"/>
    <property type="evidence" value="ECO:0007669"/>
    <property type="project" value="TreeGrafter"/>
</dbReference>
<evidence type="ECO:0000256" key="6">
    <source>
        <dbReference type="SAM" id="Phobius"/>
    </source>
</evidence>